<dbReference type="InterPro" id="IPR000792">
    <property type="entry name" value="Tscrpt_reg_LuxR_C"/>
</dbReference>
<feature type="compositionally biased region" description="Polar residues" evidence="1">
    <location>
        <begin position="245"/>
        <end position="264"/>
    </location>
</feature>
<evidence type="ECO:0000313" key="4">
    <source>
        <dbReference type="Proteomes" id="UP000319825"/>
    </source>
</evidence>
<dbReference type="SMART" id="SM00421">
    <property type="entry name" value="HTH_LUXR"/>
    <property type="match status" value="1"/>
</dbReference>
<evidence type="ECO:0000259" key="2">
    <source>
        <dbReference type="PROSITE" id="PS50043"/>
    </source>
</evidence>
<dbReference type="InterPro" id="IPR016032">
    <property type="entry name" value="Sig_transdc_resp-reg_C-effctor"/>
</dbReference>
<feature type="compositionally biased region" description="Basic and acidic residues" evidence="1">
    <location>
        <begin position="4300"/>
        <end position="4311"/>
    </location>
</feature>
<feature type="region of interest" description="Disordered" evidence="1">
    <location>
        <begin position="3872"/>
        <end position="3911"/>
    </location>
</feature>
<feature type="domain" description="HTH luxR-type" evidence="2">
    <location>
        <begin position="2481"/>
        <end position="2547"/>
    </location>
</feature>
<evidence type="ECO:0000256" key="1">
    <source>
        <dbReference type="SAM" id="MobiDB-lite"/>
    </source>
</evidence>
<feature type="region of interest" description="Disordered" evidence="1">
    <location>
        <begin position="1"/>
        <end position="33"/>
    </location>
</feature>
<dbReference type="OrthoDB" id="3290122at2"/>
<feature type="region of interest" description="Disordered" evidence="1">
    <location>
        <begin position="206"/>
        <end position="344"/>
    </location>
</feature>
<feature type="region of interest" description="Disordered" evidence="1">
    <location>
        <begin position="4250"/>
        <end position="4311"/>
    </location>
</feature>
<feature type="compositionally biased region" description="Polar residues" evidence="1">
    <location>
        <begin position="3366"/>
        <end position="3379"/>
    </location>
</feature>
<feature type="compositionally biased region" description="Low complexity" evidence="1">
    <location>
        <begin position="15"/>
        <end position="33"/>
    </location>
</feature>
<dbReference type="EMBL" id="VLKE01000001">
    <property type="protein sequence ID" value="TWH69536.1"/>
    <property type="molecule type" value="Genomic_DNA"/>
</dbReference>
<dbReference type="GO" id="GO:0003677">
    <property type="term" value="F:DNA binding"/>
    <property type="evidence" value="ECO:0007669"/>
    <property type="project" value="InterPro"/>
</dbReference>
<feature type="compositionally biased region" description="Low complexity" evidence="1">
    <location>
        <begin position="4264"/>
        <end position="4279"/>
    </location>
</feature>
<protein>
    <recommendedName>
        <fullName evidence="2">HTH luxR-type domain-containing protein</fullName>
    </recommendedName>
</protein>
<feature type="region of interest" description="Disordered" evidence="1">
    <location>
        <begin position="3248"/>
        <end position="3278"/>
    </location>
</feature>
<proteinExistence type="predicted"/>
<feature type="region of interest" description="Disordered" evidence="1">
    <location>
        <begin position="422"/>
        <end position="460"/>
    </location>
</feature>
<name>A0A562IFD9_MICOL</name>
<feature type="region of interest" description="Disordered" evidence="1">
    <location>
        <begin position="2183"/>
        <end position="2211"/>
    </location>
</feature>
<dbReference type="Gene3D" id="1.10.10.10">
    <property type="entry name" value="Winged helix-like DNA-binding domain superfamily/Winged helix DNA-binding domain"/>
    <property type="match status" value="1"/>
</dbReference>
<organism evidence="3 4">
    <name type="scientific">Micromonospora olivasterospora</name>
    <dbReference type="NCBI Taxonomy" id="1880"/>
    <lineage>
        <taxon>Bacteria</taxon>
        <taxon>Bacillati</taxon>
        <taxon>Actinomycetota</taxon>
        <taxon>Actinomycetes</taxon>
        <taxon>Micromonosporales</taxon>
        <taxon>Micromonosporaceae</taxon>
        <taxon>Micromonospora</taxon>
    </lineage>
</organism>
<feature type="region of interest" description="Disordered" evidence="1">
    <location>
        <begin position="3359"/>
        <end position="3379"/>
    </location>
</feature>
<dbReference type="RefSeq" id="WP_145776062.1">
    <property type="nucleotide sequence ID" value="NZ_VLKE01000001.1"/>
</dbReference>
<feature type="region of interest" description="Disordered" evidence="1">
    <location>
        <begin position="488"/>
        <end position="516"/>
    </location>
</feature>
<reference evidence="3 4" key="1">
    <citation type="submission" date="2019-07" db="EMBL/GenBank/DDBJ databases">
        <title>R&amp;d 2014.</title>
        <authorList>
            <person name="Klenk H.-P."/>
        </authorList>
    </citation>
    <scope>NUCLEOTIDE SEQUENCE [LARGE SCALE GENOMIC DNA]</scope>
    <source>
        <strain evidence="3 4">DSM 43868</strain>
    </source>
</reference>
<gene>
    <name evidence="3" type="ORF">JD77_04546</name>
</gene>
<keyword evidence="4" id="KW-1185">Reference proteome</keyword>
<dbReference type="GO" id="GO:0006355">
    <property type="term" value="P:regulation of DNA-templated transcription"/>
    <property type="evidence" value="ECO:0007669"/>
    <property type="project" value="InterPro"/>
</dbReference>
<feature type="region of interest" description="Disordered" evidence="1">
    <location>
        <begin position="2594"/>
        <end position="2626"/>
    </location>
</feature>
<feature type="region of interest" description="Disordered" evidence="1">
    <location>
        <begin position="2097"/>
        <end position="2116"/>
    </location>
</feature>
<dbReference type="InterPro" id="IPR036388">
    <property type="entry name" value="WH-like_DNA-bd_sf"/>
</dbReference>
<accession>A0A562IFD9</accession>
<feature type="region of interest" description="Disordered" evidence="1">
    <location>
        <begin position="3002"/>
        <end position="3042"/>
    </location>
</feature>
<dbReference type="SUPFAM" id="SSF46894">
    <property type="entry name" value="C-terminal effector domain of the bipartite response regulators"/>
    <property type="match status" value="1"/>
</dbReference>
<feature type="compositionally biased region" description="Basic and acidic residues" evidence="1">
    <location>
        <begin position="3248"/>
        <end position="3263"/>
    </location>
</feature>
<dbReference type="PROSITE" id="PS50043">
    <property type="entry name" value="HTH_LUXR_2"/>
    <property type="match status" value="1"/>
</dbReference>
<sequence length="4651" mass="505518">MSSSAGSVGGDPVGRGEPASAAPEPAVAATGPAAAAESARRVADWIDQTPVAPDNSRDPWWWCVQATLDAFRAEYKRLGNRAVSDDRILGPDGRLAPTTSWEQLLDILDATPERVAHPDGWPDGVAPEDVLAALRAAPGSMVVVKAAPPNEPQHVFALHSQPQPSGPPTIKVRDGLVPGAQDRPEPSDPVRDPWLRHLFASSTRLAAFDNTGRPTTITNLLPDRTTAHPQPTTTTSIDPNAILLASTTPPRGPSQAMQADTTSPEPADSPWQPFLPEETGDAAGTGPAFFDPEFQDLNALDLNTPANPVDWEPGGVEPVESDLLAGGDSPTSDMDGETPKAADPVDPADPLAGVDSPASESGVDWLTGVDLNNPWDPVAGLSGDWGTEFGPFDFWDPLVGADSPAAVSDVDRLAEAEQVESDLLAGVDSPTSEDGGTPGGADPVDPPAPLAGVDSPAAESDTGWLADVDLDESLRLLAELDSAFDFGTLPENPGPIGPDPGSSGVPAVGGFGGTRQKRKRTVASAIAQLSAVGTRGEADGVRDVAAEFVEWTRGVLGVDLANHSSKPNGFYDAVVLRFGKQLMNAGVERSSSGLRAWAARELAADLRRGGESKFSKLLPYPEVMSEQRREDLHRQWINKIANNQSRDYDVAHVVPHIIASMLSQSMRIHHPFGAPYDIGPTPDDGVIPYPVAFYKGAYYLGQLPDPADVERAGRIADGFPWAVISEDRQQQLNQLFDETRVLLRKGIEGVENSPYPTSSKHWPILRETFQRRLAAIRKDHDSPYSKKARELAEYGRYLAAIRKDHDFPHSKKARELAEYGRHLKGLGAEHLWEEKTTDFGGHFTLELSVLQVAKGKSQLRVWPGGVEKVLLNVDRLAILGDRVPVHFGVTGEEGVGFAEFRYTDATNGTDRIFYRRFPHDLSDRNLFDLREKAAGRVWDLHHRPLSSDYYQVTLPLREGKRLAGLFGDRSGNNSARSFVVPQVPVVGGLPPVLPAELNGRLLLGYSEEGRPTAIVEAPAEKNVKGLPLYLETDKPVLVVDDIKRLRKKALWEPENRWVLSEQVSFDVVLQPGARSGRGPLPTRAAAGPLSIEVGRRGPGRTLAGAEVDLSPGTSVTLSVGKWPEQEQVGADVAGSVPVVVGAPLVDGSGVVYRLFDTGVDNERFDDLKREITEALRNPGSVAAMPAGGSDDAAKNWRQEAASAIEQLSAAGNRDEQNFVRWTREVFGIDLTEGGAKPENFYDSMFRTFRQRFEELKIERKELHGWMASSLAADLRLGDASEFRKLLPYPEVMSEQRREELHQNWIDKIANSQSGDHDVAHVVVHILARTMSQPMRIYQPFGVPKNIGPESGANKLPIVSYKGAYYLGRPSVRGDADIAASIARGPEQTSTSDDEKQRLDRLFDQAHGLLLERISEAERNPHPGTRHWPALREAFQRKLAVIRGTDVAGISAAEVRPESPQQQADILAESRRYLSNILRPSSWEDADPRPQGGWFTQYLNVSSDGQQTTVSVELGGKRLRLQRLNNVSIAGDRIAVDFGMDSEEGFAVARIPYTATDGSERFAYREFPTRLTAADLEVVWDKAAADRRRKVDSAIAQLSARETGRELAAFEQWADAVFHIDRAEGDAGPLDVFYGTVLKAHGERLAQAGVTTVAELGALVARHLDADLRKGEESTFRALLPYPENMSEQRRETLHQHLLNKLVHRQPGYPDVVHVVPHIVAWGLGLPIEIHHPFGAPYVIGPPSGDGEIPQPVVWLDGAYHLGQARDPHDARIAEGFPSPAAYTELRRLDVVFDEALDLLKTEVDTAEQNTAIRHWPLLRDTFHRNLAAIRQRPSSPRRHADVLEEHRRYVDALREKSTWEDENRWNLQDPFTVPGRAEDTPGRPSLLSLRARRDGDDMLLGYVDRVTIPGDRVAVDFGIADGEGVGIARIPYTAPDGTERFVYKEIARRLTDSELAELWSTAAGPVWETVDRWTFGTLYHITAPVSESGIFDITFGDQRVTIPPVEVADGLPPVIAAELKEARFRLGYGMDSRPLAVLEAPAGRNGTAAPLYLELSSPAPTAHDIERLRSMALWESAEPGALLDEVSIDLVMQPDRRTPDPLPLTLGGDNPGRTLDGQEVDLSPGTEVTLRVGRFLRRAESTVVTSIFAAVKAPLADRSGNAYRLIDTNLSNEWFDGFKTQWETTGSSKRPAAPEWPAGPHEKRPRTGGGLAHAAGYRTTAVESAAEGLRHIPATITRQDVVGFRPVNNGPNLRAWLAGRNLPAGVDLPNEGKPAKETLREWVDDWARSLNGQRDPDDHPYLVSSVARWSGGLIPLASVWRLWGKMPQVDGGGSQPGPVQLTEDQGDLLKKMVDFERREGGPSNLREFLEKENLPAGISLKKGRGVLNEQTLYLIDVWARMMRDKFVARDRSGTLDKLYGDIATLSGGLISKKKVRLALSATAGGSQPDAAGMGGIDASDAAVSEGSTVGAGAGAPVVGPDQSAPGTLSTEEFQVLVHLAAGLTNKQITTLMAPRSEPMVAKIVRRLRNSLGVGSRQEAVTRARQLGLLGDSAVRGGASAATSGGSTVGDGAGPASVVVSGQPASEAILAPTQSSALHRGAAGRTTDADVVGPETGRLSQPASPGSARAIEIDAELWRRRRGVNPFDGMGGSGRLFGELVAVRFALIPGDEKWVIQRRLYVQGSDAAVQQVQEATLAGVAALNESEPTLPEVEKRLWWEVEFVAKPELAHQEVMVGAPGSVTDQRHWAAGEEPGVYVHEVVHGAGVLDRKDSSLMGQHRHGADWRLSNEDLQDIVDILKPHYAGVVGSSGPAERPQGAASAAQGPASVQQVWRDGHAVPPGFPGYGSGVSDAPLNPGGGEPPIGAGRVVAMEVDAEPRTPGPPPVTMAPVPPEIVISPAWDDVFQQVLESAGGQVAETLGLPTAGIDDVRHYLAAQLGLIVQRTDFRKRHGLPDLSLERLQQALDSRGSSVPGLTHVLPHLVSEAFGINFAVSGSETVRHDQGVGAGRGLPHRHAGWGPAAAHSGSDSGQFGSEPMVRDTGDRAGLPAEVADESTAGDPSQLTDGYTITVTLGPMGRLPVEVDGKSPSFGVELTNRNATLVLGYRADGPHARKPAALIMIEGEWDSNSYWQWLDPAPTEKDLGRLRNYEPRTVGADGWRTEPLPPLDGYDKWVRLSDAGRLTSGLNDKRPRLGPAAKNRRARLRVGFDTDRPDERELVALIEVESLDDRPGGPFWKWLAVVPTEKDLEKLKPEAEQRGPDRPRPLPGEWTQGDPPQPTDGHIKKVWLDWQARFSLNGERVSFGRRAGGQEATLWLGKSHDGEPAAWLKVERLKRRESGPFWRWLHPVPTEADLRRLETYEPGPNWTEGNPPQLTGGSSPNPAVASVKFDGRGRLKFSVGGKRLSIGRDFAHEEVTLALGYRTDGPHAGKPAAWVKVESLKGGKGGPFWRWLDVVPTEDDLASLRSYGPRRRPGSYGPRLAPVGPWQAWTPGDPWDPPQLTGGYSKTFELSSGRLPVEVGGKRQYVGVEYRKATVWFGYLPPGPHEGEPAALVEVGSLDDGEGGPFRRWLDPAPTQEDLGRLKDYEPRTVYGDFWRDEDPPPVTGWDTKTVKLGPEGRLPFKVDGKRPIFSAAGGREMTIRFGPLPPGPHEGEPAAFIEVEGLDDRHGGPFWQWLSVVRTPADLETLRTYEPRGVHAGEWTEGKLPQLTGGYTITINLGRDGEVPFKLNGKRGVFGAGTANAGREATVWLGRTDGSPEGEPAARIEVESLEGWEGGPFWRWLNVAPTENDLVRLRKKYKRRTVNAGGGTAGDPPLLTGGSSDNAAAVAPASTGSVGVAYRAAQDDAVAVPGSNTDDAIPPVAGSWARPVVGIPSQGQQRPGVASAQVDRGQPAVRTPMAAPAPQPQPLEGWPQAAAGQAGATQRPANAFWDVAVDRSSLVSVQRPAVASVAGPDPMLPVPADGYCVLYAFIATDPIWVRDVLYPHLSVDLVQFLSDPGRVRTSVVGLVGSEVPRESPLARVSALLQGHVRGYLDSNAGRLPTDVTRQRINFREERVRQVAALNDHQQVLDWLRYLDSPYVTEAGMLPAAVIAHRYQAVRAAAMLSGGPLGLGEPTDAPQRQLDFLTQHGQGFPVDVLEPGTARDFLVVVLSESDRQLDPDELDVVRAAVDNWKQQWGAPVGEFLPPLLAYATGSRVTIWRESGWGAPPMMSDEYGPAAGRPVDLYHVAADPHTPTIVNHYNAAAVHDGRQGAGAFPATSAPVDPPAWQAQVGQGQPAAQTPSPPQLTATLGSGPDPDQPDPEPRTTPLERRHLDKVRTEIIWATPEEVSAEQDVVLMREITDSVQPVPGMDDAFPWRDDDDPRGRVYAPFADENGQVHPVVRANADRITASMDSGKQTLKNIANNPEDPRLPRVPDEEWERLWPLLDQMVAAEVRRLVLGESLENPRVKVLPMTKDHLKDHERGHDKLEGRLGLVLDDAFVRRFLMEMLGPYLGAVFEDQQREAVWKQTYRLYPSYTMNVETSRPLADSRRSRGRRLVPPRHRKRDIFMSAEGFANSIAFANTALKPGTIEPDIYRTNSVYLQFTVRVPDKNNRIRRQEIMFLFGMNNLFDLTINPHRIVIADYGPFYSSAKDAEKNFPPIKQEPDTTPPPT</sequence>
<evidence type="ECO:0000313" key="3">
    <source>
        <dbReference type="EMBL" id="TWH69536.1"/>
    </source>
</evidence>
<comment type="caution">
    <text evidence="3">The sequence shown here is derived from an EMBL/GenBank/DDBJ whole genome shotgun (WGS) entry which is preliminary data.</text>
</comment>
<dbReference type="Proteomes" id="UP000319825">
    <property type="component" value="Unassembled WGS sequence"/>
</dbReference>